<proteinExistence type="predicted"/>
<organism evidence="1 2">
    <name type="scientific">Canavalia gladiata</name>
    <name type="common">Sword bean</name>
    <name type="synonym">Dolichos gladiatus</name>
    <dbReference type="NCBI Taxonomy" id="3824"/>
    <lineage>
        <taxon>Eukaryota</taxon>
        <taxon>Viridiplantae</taxon>
        <taxon>Streptophyta</taxon>
        <taxon>Embryophyta</taxon>
        <taxon>Tracheophyta</taxon>
        <taxon>Spermatophyta</taxon>
        <taxon>Magnoliopsida</taxon>
        <taxon>eudicotyledons</taxon>
        <taxon>Gunneridae</taxon>
        <taxon>Pentapetalae</taxon>
        <taxon>rosids</taxon>
        <taxon>fabids</taxon>
        <taxon>Fabales</taxon>
        <taxon>Fabaceae</taxon>
        <taxon>Papilionoideae</taxon>
        <taxon>50 kb inversion clade</taxon>
        <taxon>NPAAA clade</taxon>
        <taxon>indigoferoid/millettioid clade</taxon>
        <taxon>Phaseoleae</taxon>
        <taxon>Canavalia</taxon>
    </lineage>
</organism>
<evidence type="ECO:0000313" key="1">
    <source>
        <dbReference type="EMBL" id="KAK7339551.1"/>
    </source>
</evidence>
<reference evidence="1 2" key="1">
    <citation type="submission" date="2024-01" db="EMBL/GenBank/DDBJ databases">
        <title>The genomes of 5 underutilized Papilionoideae crops provide insights into root nodulation and disease resistanc.</title>
        <authorList>
            <person name="Jiang F."/>
        </authorList>
    </citation>
    <scope>NUCLEOTIDE SEQUENCE [LARGE SCALE GENOMIC DNA]</scope>
    <source>
        <strain evidence="1">LVBAO_FW01</strain>
        <tissue evidence="1">Leaves</tissue>
    </source>
</reference>
<comment type="caution">
    <text evidence="1">The sequence shown here is derived from an EMBL/GenBank/DDBJ whole genome shotgun (WGS) entry which is preliminary data.</text>
</comment>
<dbReference type="AlphaFoldDB" id="A0AAN9LPR4"/>
<keyword evidence="2" id="KW-1185">Reference proteome</keyword>
<dbReference type="EMBL" id="JAYMYQ010000004">
    <property type="protein sequence ID" value="KAK7339551.1"/>
    <property type="molecule type" value="Genomic_DNA"/>
</dbReference>
<name>A0AAN9LPR4_CANGL</name>
<sequence length="123" mass="13839">MQTTAQCSQCSQTGAKCVYERQQRLGLHASHNLILTNRFMLLSKMNAAGRIRTWDLGVVGQPENKVHRLPHLAMLNINSQALTPAAKTAAKTRSSQLFTYIRTEPWHITCHSLLQISYPIPNL</sequence>
<accession>A0AAN9LPR4</accession>
<gene>
    <name evidence="1" type="ORF">VNO77_20225</name>
</gene>
<evidence type="ECO:0000313" key="2">
    <source>
        <dbReference type="Proteomes" id="UP001367508"/>
    </source>
</evidence>
<dbReference type="Proteomes" id="UP001367508">
    <property type="component" value="Unassembled WGS sequence"/>
</dbReference>
<protein>
    <submittedName>
        <fullName evidence="1">Uncharacterized protein</fullName>
    </submittedName>
</protein>